<keyword evidence="3" id="KW-1185">Reference proteome</keyword>
<name>A0A1H0BZU2_9ACTN</name>
<protein>
    <submittedName>
        <fullName evidence="2">Uncharacterized protein</fullName>
    </submittedName>
</protein>
<feature type="region of interest" description="Disordered" evidence="1">
    <location>
        <begin position="1"/>
        <end position="22"/>
    </location>
</feature>
<gene>
    <name evidence="2" type="ORF">SAMN05660199_00165</name>
</gene>
<dbReference type="OrthoDB" id="5196633at2"/>
<organism evidence="2 3">
    <name type="scientific">Klenkia soli</name>
    <dbReference type="NCBI Taxonomy" id="1052260"/>
    <lineage>
        <taxon>Bacteria</taxon>
        <taxon>Bacillati</taxon>
        <taxon>Actinomycetota</taxon>
        <taxon>Actinomycetes</taxon>
        <taxon>Geodermatophilales</taxon>
        <taxon>Geodermatophilaceae</taxon>
        <taxon>Klenkia</taxon>
    </lineage>
</organism>
<dbReference type="STRING" id="1052260.SAMN05660199_00165"/>
<evidence type="ECO:0000313" key="2">
    <source>
        <dbReference type="EMBL" id="SDN51147.1"/>
    </source>
</evidence>
<evidence type="ECO:0000256" key="1">
    <source>
        <dbReference type="SAM" id="MobiDB-lite"/>
    </source>
</evidence>
<dbReference type="AlphaFoldDB" id="A0A1H0BZU2"/>
<evidence type="ECO:0000313" key="3">
    <source>
        <dbReference type="Proteomes" id="UP000199088"/>
    </source>
</evidence>
<dbReference type="EMBL" id="FNIR01000001">
    <property type="protein sequence ID" value="SDN51147.1"/>
    <property type="molecule type" value="Genomic_DNA"/>
</dbReference>
<dbReference type="Proteomes" id="UP000199088">
    <property type="component" value="Unassembled WGS sequence"/>
</dbReference>
<dbReference type="RefSeq" id="WP_091238023.1">
    <property type="nucleotide sequence ID" value="NZ_FNIR01000001.1"/>
</dbReference>
<sequence>MTAHEGPAPQPTGTGPTENVAATKPLSLGQHGSREGVTRLPSERFHVQLRRARRRAAVAERAARHVDGTPVPCARSLRVEVGRHTAWLHGEDVRALLAVAQIDGKHKQYDGERECWMVPVDYADQVMTVAEWHQRRLVTQEAVDR</sequence>
<accession>A0A1H0BZU2</accession>
<reference evidence="3" key="1">
    <citation type="submission" date="2016-10" db="EMBL/GenBank/DDBJ databases">
        <authorList>
            <person name="Varghese N."/>
            <person name="Submissions S."/>
        </authorList>
    </citation>
    <scope>NUCLEOTIDE SEQUENCE [LARGE SCALE GENOMIC DNA]</scope>
    <source>
        <strain evidence="3">DSM 45843</strain>
    </source>
</reference>
<proteinExistence type="predicted"/>